<dbReference type="EMBL" id="ASHM01172811">
    <property type="protein sequence ID" value="PNX64966.1"/>
    <property type="molecule type" value="Genomic_DNA"/>
</dbReference>
<dbReference type="Proteomes" id="UP000236291">
    <property type="component" value="Unassembled WGS sequence"/>
</dbReference>
<dbReference type="AlphaFoldDB" id="A0A2K3KF90"/>
<gene>
    <name evidence="1" type="ORF">L195_g062367</name>
</gene>
<organism evidence="1 2">
    <name type="scientific">Trifolium pratense</name>
    <name type="common">Red clover</name>
    <dbReference type="NCBI Taxonomy" id="57577"/>
    <lineage>
        <taxon>Eukaryota</taxon>
        <taxon>Viridiplantae</taxon>
        <taxon>Streptophyta</taxon>
        <taxon>Embryophyta</taxon>
        <taxon>Tracheophyta</taxon>
        <taxon>Spermatophyta</taxon>
        <taxon>Magnoliopsida</taxon>
        <taxon>eudicotyledons</taxon>
        <taxon>Gunneridae</taxon>
        <taxon>Pentapetalae</taxon>
        <taxon>rosids</taxon>
        <taxon>fabids</taxon>
        <taxon>Fabales</taxon>
        <taxon>Fabaceae</taxon>
        <taxon>Papilionoideae</taxon>
        <taxon>50 kb inversion clade</taxon>
        <taxon>NPAAA clade</taxon>
        <taxon>Hologalegina</taxon>
        <taxon>IRL clade</taxon>
        <taxon>Trifolieae</taxon>
        <taxon>Trifolium</taxon>
    </lineage>
</organism>
<name>A0A2K3KF90_TRIPR</name>
<sequence>DTGNVKSNKHWEAKLPPNFDRNGYGIEKFIRAK</sequence>
<feature type="non-terminal residue" evidence="1">
    <location>
        <position position="1"/>
    </location>
</feature>
<proteinExistence type="predicted"/>
<comment type="caution">
    <text evidence="1">The sequence shown here is derived from an EMBL/GenBank/DDBJ whole genome shotgun (WGS) entry which is preliminary data.</text>
</comment>
<evidence type="ECO:0000313" key="1">
    <source>
        <dbReference type="EMBL" id="PNX64966.1"/>
    </source>
</evidence>
<accession>A0A2K3KF90</accession>
<protein>
    <submittedName>
        <fullName evidence="1">ADP-ribosylation factor GTPase-activating protein AGD4</fullName>
    </submittedName>
</protein>
<evidence type="ECO:0000313" key="2">
    <source>
        <dbReference type="Proteomes" id="UP000236291"/>
    </source>
</evidence>
<reference evidence="1 2" key="1">
    <citation type="journal article" date="2014" name="Am. J. Bot.">
        <title>Genome assembly and annotation for red clover (Trifolium pratense; Fabaceae).</title>
        <authorList>
            <person name="Istvanek J."/>
            <person name="Jaros M."/>
            <person name="Krenek A."/>
            <person name="Repkova J."/>
        </authorList>
    </citation>
    <scope>NUCLEOTIDE SEQUENCE [LARGE SCALE GENOMIC DNA]</scope>
    <source>
        <strain evidence="2">cv. Tatra</strain>
        <tissue evidence="1">Young leaves</tissue>
    </source>
</reference>
<reference evidence="1 2" key="2">
    <citation type="journal article" date="2017" name="Front. Plant Sci.">
        <title>Gene Classification and Mining of Molecular Markers Useful in Red Clover (Trifolium pratense) Breeding.</title>
        <authorList>
            <person name="Istvanek J."/>
            <person name="Dluhosova J."/>
            <person name="Dluhos P."/>
            <person name="Patkova L."/>
            <person name="Nedelnik J."/>
            <person name="Repkova J."/>
        </authorList>
    </citation>
    <scope>NUCLEOTIDE SEQUENCE [LARGE SCALE GENOMIC DNA]</scope>
    <source>
        <strain evidence="2">cv. Tatra</strain>
        <tissue evidence="1">Young leaves</tissue>
    </source>
</reference>